<evidence type="ECO:0000313" key="8">
    <source>
        <dbReference type="EMBL" id="MFC4023512.1"/>
    </source>
</evidence>
<evidence type="ECO:0000313" key="9">
    <source>
        <dbReference type="Proteomes" id="UP001595772"/>
    </source>
</evidence>
<feature type="transmembrane region" description="Helical" evidence="7">
    <location>
        <begin position="71"/>
        <end position="89"/>
    </location>
</feature>
<evidence type="ECO:0000256" key="4">
    <source>
        <dbReference type="ARBA" id="ARBA00022692"/>
    </source>
</evidence>
<feature type="transmembrane region" description="Helical" evidence="7">
    <location>
        <begin position="6"/>
        <end position="25"/>
    </location>
</feature>
<comment type="caution">
    <text evidence="8">The sequence shown here is derived from an EMBL/GenBank/DDBJ whole genome shotgun (WGS) entry which is preliminary data.</text>
</comment>
<dbReference type="InterPro" id="IPR003370">
    <property type="entry name" value="Chromate_transpt"/>
</dbReference>
<comment type="similarity">
    <text evidence="2">Belongs to the chromate ion transporter (CHR) (TC 2.A.51) family.</text>
</comment>
<accession>A0ABV8GUK2</accession>
<evidence type="ECO:0000256" key="2">
    <source>
        <dbReference type="ARBA" id="ARBA00005262"/>
    </source>
</evidence>
<dbReference type="Proteomes" id="UP001595772">
    <property type="component" value="Unassembled WGS sequence"/>
</dbReference>
<evidence type="ECO:0000256" key="6">
    <source>
        <dbReference type="ARBA" id="ARBA00023136"/>
    </source>
</evidence>
<protein>
    <submittedName>
        <fullName evidence="8">Chromate transporter</fullName>
    </submittedName>
</protein>
<keyword evidence="4 7" id="KW-0812">Transmembrane</keyword>
<evidence type="ECO:0000256" key="3">
    <source>
        <dbReference type="ARBA" id="ARBA00022475"/>
    </source>
</evidence>
<name>A0ABV8GUK2_9BACI</name>
<comment type="subcellular location">
    <subcellularLocation>
        <location evidence="1">Cell membrane</location>
        <topology evidence="1">Multi-pass membrane protein</topology>
    </subcellularLocation>
</comment>
<keyword evidence="6 7" id="KW-0472">Membrane</keyword>
<keyword evidence="5 7" id="KW-1133">Transmembrane helix</keyword>
<dbReference type="Pfam" id="PF02417">
    <property type="entry name" value="Chromate_transp"/>
    <property type="match status" value="1"/>
</dbReference>
<evidence type="ECO:0000256" key="7">
    <source>
        <dbReference type="SAM" id="Phobius"/>
    </source>
</evidence>
<dbReference type="InterPro" id="IPR052518">
    <property type="entry name" value="CHR_Transporter"/>
</dbReference>
<dbReference type="PANTHER" id="PTHR43663">
    <property type="entry name" value="CHROMATE TRANSPORT PROTEIN-RELATED"/>
    <property type="match status" value="1"/>
</dbReference>
<evidence type="ECO:0000256" key="1">
    <source>
        <dbReference type="ARBA" id="ARBA00004651"/>
    </source>
</evidence>
<evidence type="ECO:0000256" key="5">
    <source>
        <dbReference type="ARBA" id="ARBA00022989"/>
    </source>
</evidence>
<reference evidence="9" key="1">
    <citation type="journal article" date="2019" name="Int. J. Syst. Evol. Microbiol.">
        <title>The Global Catalogue of Microorganisms (GCM) 10K type strain sequencing project: providing services to taxonomists for standard genome sequencing and annotation.</title>
        <authorList>
            <consortium name="The Broad Institute Genomics Platform"/>
            <consortium name="The Broad Institute Genome Sequencing Center for Infectious Disease"/>
            <person name="Wu L."/>
            <person name="Ma J."/>
        </authorList>
    </citation>
    <scope>NUCLEOTIDE SEQUENCE [LARGE SCALE GENOMIC DNA]</scope>
    <source>
        <strain evidence="9">IBRC-M 10703</strain>
    </source>
</reference>
<keyword evidence="9" id="KW-1185">Reference proteome</keyword>
<dbReference type="RefSeq" id="WP_379496020.1">
    <property type="nucleotide sequence ID" value="NZ_JBHSAO010000004.1"/>
</dbReference>
<organism evidence="8 9">
    <name type="scientific">Oceanobacillus longus</name>
    <dbReference type="NCBI Taxonomy" id="930120"/>
    <lineage>
        <taxon>Bacteria</taxon>
        <taxon>Bacillati</taxon>
        <taxon>Bacillota</taxon>
        <taxon>Bacilli</taxon>
        <taxon>Bacillales</taxon>
        <taxon>Bacillaceae</taxon>
        <taxon>Oceanobacillus</taxon>
    </lineage>
</organism>
<sequence>MLLFCLFWNFIIIGSLSFGGGYAALPLIDSRVTSQGWMTTEQLTDAISISGMLPGSIGMNAAIFVGYKTAGFVGIIVATIGMILPSFIII</sequence>
<keyword evidence="3" id="KW-1003">Cell membrane</keyword>
<gene>
    <name evidence="8" type="ORF">ACFOUV_06700</name>
</gene>
<dbReference type="PANTHER" id="PTHR43663:SF1">
    <property type="entry name" value="CHROMATE TRANSPORTER"/>
    <property type="match status" value="1"/>
</dbReference>
<proteinExistence type="inferred from homology"/>
<feature type="transmembrane region" description="Helical" evidence="7">
    <location>
        <begin position="46"/>
        <end position="65"/>
    </location>
</feature>
<dbReference type="EMBL" id="JBHSAO010000004">
    <property type="protein sequence ID" value="MFC4023512.1"/>
    <property type="molecule type" value="Genomic_DNA"/>
</dbReference>